<dbReference type="SUPFAM" id="SSF55811">
    <property type="entry name" value="Nudix"/>
    <property type="match status" value="1"/>
</dbReference>
<evidence type="ECO:0000256" key="1">
    <source>
        <dbReference type="ARBA" id="ARBA00005582"/>
    </source>
</evidence>
<evidence type="ECO:0000313" key="3">
    <source>
        <dbReference type="EMBL" id="MQW39132.1"/>
    </source>
</evidence>
<gene>
    <name evidence="3" type="ORF">GHI93_04155</name>
</gene>
<proteinExistence type="inferred from homology"/>
<evidence type="ECO:0000313" key="4">
    <source>
        <dbReference type="Proteomes" id="UP000439550"/>
    </source>
</evidence>
<dbReference type="PANTHER" id="PTHR43736:SF1">
    <property type="entry name" value="DIHYDRONEOPTERIN TRIPHOSPHATE DIPHOSPHATASE"/>
    <property type="match status" value="1"/>
</dbReference>
<comment type="caution">
    <text evidence="3">The sequence shown here is derived from an EMBL/GenBank/DDBJ whole genome shotgun (WGS) entry which is preliminary data.</text>
</comment>
<accession>A0A7X1Z7K8</accession>
<feature type="domain" description="Nudix hydrolase" evidence="2">
    <location>
        <begin position="8"/>
        <end position="135"/>
    </location>
</feature>
<dbReference type="Pfam" id="PF00293">
    <property type="entry name" value="NUDIX"/>
    <property type="match status" value="1"/>
</dbReference>
<dbReference type="InterPro" id="IPR000086">
    <property type="entry name" value="NUDIX_hydrolase_dom"/>
</dbReference>
<dbReference type="InterPro" id="IPR015797">
    <property type="entry name" value="NUDIX_hydrolase-like_dom_sf"/>
</dbReference>
<dbReference type="Proteomes" id="UP000439550">
    <property type="component" value="Unassembled WGS sequence"/>
</dbReference>
<dbReference type="Gene3D" id="3.90.79.10">
    <property type="entry name" value="Nucleoside Triphosphate Pyrophosphohydrolase"/>
    <property type="match status" value="1"/>
</dbReference>
<evidence type="ECO:0000259" key="2">
    <source>
        <dbReference type="PROSITE" id="PS51462"/>
    </source>
</evidence>
<dbReference type="OrthoDB" id="9008185at2"/>
<dbReference type="PANTHER" id="PTHR43736">
    <property type="entry name" value="ADP-RIBOSE PYROPHOSPHATASE"/>
    <property type="match status" value="1"/>
</dbReference>
<dbReference type="RefSeq" id="WP_153495816.1">
    <property type="nucleotide sequence ID" value="NZ_CBCRWP010000005.1"/>
</dbReference>
<keyword evidence="4" id="KW-1185">Reference proteome</keyword>
<dbReference type="EMBL" id="WITJ01000005">
    <property type="protein sequence ID" value="MQW39132.1"/>
    <property type="molecule type" value="Genomic_DNA"/>
</dbReference>
<reference evidence="3 4" key="1">
    <citation type="submission" date="2019-10" db="EMBL/GenBank/DDBJ databases">
        <authorList>
            <person name="Dong K."/>
        </authorList>
    </citation>
    <scope>NUCLEOTIDE SEQUENCE [LARGE SCALE GENOMIC DNA]</scope>
    <source>
        <strain evidence="3 4">DSM 28960</strain>
    </source>
</reference>
<dbReference type="PROSITE" id="PS51462">
    <property type="entry name" value="NUDIX"/>
    <property type="match status" value="1"/>
</dbReference>
<dbReference type="AlphaFoldDB" id="A0A7X1Z7K8"/>
<comment type="similarity">
    <text evidence="1">Belongs to the Nudix hydrolase family.</text>
</comment>
<organism evidence="3 4">
    <name type="scientific">Lactococcus hircilactis</name>
    <dbReference type="NCBI Taxonomy" id="1494462"/>
    <lineage>
        <taxon>Bacteria</taxon>
        <taxon>Bacillati</taxon>
        <taxon>Bacillota</taxon>
        <taxon>Bacilli</taxon>
        <taxon>Lactobacillales</taxon>
        <taxon>Streptococcaceae</taxon>
        <taxon>Lactococcus</taxon>
    </lineage>
</organism>
<name>A0A7X1Z7K8_9LACT</name>
<sequence length="156" mass="18254">MSHHPLEQVELTNMAAVIDRKNHKVLVQERVKSWCGIAFPGGHVEKGESVVLSTIREIKEETGLSIKNLKSCGIKDWYEKDQNKRYIVFLYCTEDFSGELREETPEGKVFWVDLDHLPQEKLSSGFIEMAEMMLGQRVASEFYYEIDNEDWKKKFY</sequence>
<protein>
    <submittedName>
        <fullName evidence="3">NUDIX domain-containing protein</fullName>
    </submittedName>
</protein>
<dbReference type="CDD" id="cd18875">
    <property type="entry name" value="NUDIX_Hydrolase"/>
    <property type="match status" value="1"/>
</dbReference>